<dbReference type="InterPro" id="IPR001480">
    <property type="entry name" value="Bulb-type_lectin_dom"/>
</dbReference>
<evidence type="ECO:0000259" key="2">
    <source>
        <dbReference type="PROSITE" id="PS50927"/>
    </source>
</evidence>
<dbReference type="SUPFAM" id="SSF51110">
    <property type="entry name" value="alpha-D-mannose-specific plant lectins"/>
    <property type="match status" value="1"/>
</dbReference>
<proteinExistence type="predicted"/>
<protein>
    <recommendedName>
        <fullName evidence="2">Bulb-type lectin domain-containing protein</fullName>
    </recommendedName>
</protein>
<dbReference type="Proteomes" id="UP000054321">
    <property type="component" value="Unassembled WGS sequence"/>
</dbReference>
<dbReference type="OrthoDB" id="3587048at2759"/>
<sequence length="510" mass="51534">MKVIYKTVLPLAALVSLASGACISSGDQNTINSALSAGNAGAIVQLCANAVIQVSGQITFTAENQEISTQGYPTGSSRATIQIAPGNSASTIIGGGSFSGIRIQNIQIDGNRPNAGLQQGGGANIEIGGGATGQVVSHVASRNPRGWSCLHIIGSGNTASPCANATIINNDIGPCGQSGTDANGNGLWADGISLDCTNSLVQGNTITGSTDGGVVIFGSPGSTVTGNTITSSAEYLGFGAINMVDGEYDGSYAGVSVTNNKIVGQKMFNLGIGIGANVWSFNDPYPLKGPVTIAGNTISGSVSFPIAINGWANGITVTGNTVSGVTSPKSSFADASHCSAAIQTLFNEDASLIYYPAGVTGAQNLQSGFVAASANVTNFLCSSTPLPNSISFNKNALDVVSDSGPFADLHGVIMQYQGDNNVVVLDTTNPNGETPVWASGHTVSGGCGSPSLCDMVFQGDGNLVTYYNGAPQWSTGTAGVGNTMKCLNTAPWIQILDASGNVVWDTTKST</sequence>
<dbReference type="Gene3D" id="2.90.10.10">
    <property type="entry name" value="Bulb-type lectin domain"/>
    <property type="match status" value="1"/>
</dbReference>
<dbReference type="SUPFAM" id="SSF51126">
    <property type="entry name" value="Pectin lyase-like"/>
    <property type="match status" value="1"/>
</dbReference>
<evidence type="ECO:0000256" key="1">
    <source>
        <dbReference type="SAM" id="SignalP"/>
    </source>
</evidence>
<dbReference type="InterPro" id="IPR011050">
    <property type="entry name" value="Pectin_lyase_fold/virulence"/>
</dbReference>
<dbReference type="SMART" id="SM00710">
    <property type="entry name" value="PbH1"/>
    <property type="match status" value="6"/>
</dbReference>
<dbReference type="InParanoid" id="A0A0C3H6Z8"/>
<dbReference type="InterPro" id="IPR039448">
    <property type="entry name" value="Beta_helix"/>
</dbReference>
<dbReference type="AlphaFoldDB" id="A0A0C3H6Z8"/>
<dbReference type="Pfam" id="PF13229">
    <property type="entry name" value="Beta_helix"/>
    <property type="match status" value="1"/>
</dbReference>
<name>A0A0C3H6Z8_OIDMZ</name>
<dbReference type="PROSITE" id="PS50927">
    <property type="entry name" value="BULB_LECTIN"/>
    <property type="match status" value="1"/>
</dbReference>
<dbReference type="PROSITE" id="PS51257">
    <property type="entry name" value="PROKAR_LIPOPROTEIN"/>
    <property type="match status" value="1"/>
</dbReference>
<keyword evidence="4" id="KW-1185">Reference proteome</keyword>
<evidence type="ECO:0000313" key="3">
    <source>
        <dbReference type="EMBL" id="KIM99064.1"/>
    </source>
</evidence>
<dbReference type="Gene3D" id="2.160.20.10">
    <property type="entry name" value="Single-stranded right-handed beta-helix, Pectin lyase-like"/>
    <property type="match status" value="1"/>
</dbReference>
<reference evidence="4" key="2">
    <citation type="submission" date="2015-01" db="EMBL/GenBank/DDBJ databases">
        <title>Evolutionary Origins and Diversification of the Mycorrhizal Mutualists.</title>
        <authorList>
            <consortium name="DOE Joint Genome Institute"/>
            <consortium name="Mycorrhizal Genomics Consortium"/>
            <person name="Kohler A."/>
            <person name="Kuo A."/>
            <person name="Nagy L.G."/>
            <person name="Floudas D."/>
            <person name="Copeland A."/>
            <person name="Barry K.W."/>
            <person name="Cichocki N."/>
            <person name="Veneault-Fourrey C."/>
            <person name="LaButti K."/>
            <person name="Lindquist E.A."/>
            <person name="Lipzen A."/>
            <person name="Lundell T."/>
            <person name="Morin E."/>
            <person name="Murat C."/>
            <person name="Riley R."/>
            <person name="Ohm R."/>
            <person name="Sun H."/>
            <person name="Tunlid A."/>
            <person name="Henrissat B."/>
            <person name="Grigoriev I.V."/>
            <person name="Hibbett D.S."/>
            <person name="Martin F."/>
        </authorList>
    </citation>
    <scope>NUCLEOTIDE SEQUENCE [LARGE SCALE GENOMIC DNA]</scope>
    <source>
        <strain evidence="4">Zn</strain>
    </source>
</reference>
<dbReference type="STRING" id="913774.A0A0C3H6Z8"/>
<gene>
    <name evidence="3" type="ORF">OIDMADRAFT_104926</name>
</gene>
<organism evidence="3 4">
    <name type="scientific">Oidiodendron maius (strain Zn)</name>
    <dbReference type="NCBI Taxonomy" id="913774"/>
    <lineage>
        <taxon>Eukaryota</taxon>
        <taxon>Fungi</taxon>
        <taxon>Dikarya</taxon>
        <taxon>Ascomycota</taxon>
        <taxon>Pezizomycotina</taxon>
        <taxon>Leotiomycetes</taxon>
        <taxon>Leotiomycetes incertae sedis</taxon>
        <taxon>Myxotrichaceae</taxon>
        <taxon>Oidiodendron</taxon>
    </lineage>
</organism>
<dbReference type="InterPro" id="IPR022441">
    <property type="entry name" value="Para_beta_helix_rpt-2"/>
</dbReference>
<dbReference type="SMART" id="SM00108">
    <property type="entry name" value="B_lectin"/>
    <property type="match status" value="1"/>
</dbReference>
<dbReference type="NCBIfam" id="TIGR03804">
    <property type="entry name" value="para_beta_helix"/>
    <property type="match status" value="1"/>
</dbReference>
<dbReference type="HOGENOM" id="CLU_041043_0_0_1"/>
<dbReference type="InterPro" id="IPR006626">
    <property type="entry name" value="PbH1"/>
</dbReference>
<accession>A0A0C3H6Z8</accession>
<dbReference type="EMBL" id="KN832879">
    <property type="protein sequence ID" value="KIM99064.1"/>
    <property type="molecule type" value="Genomic_DNA"/>
</dbReference>
<feature type="chain" id="PRO_5002165239" description="Bulb-type lectin domain-containing protein" evidence="1">
    <location>
        <begin position="21"/>
        <end position="510"/>
    </location>
</feature>
<feature type="domain" description="Bulb-type lectin" evidence="2">
    <location>
        <begin position="383"/>
        <end position="510"/>
    </location>
</feature>
<feature type="signal peptide" evidence="1">
    <location>
        <begin position="1"/>
        <end position="20"/>
    </location>
</feature>
<keyword evidence="1" id="KW-0732">Signal</keyword>
<dbReference type="InterPro" id="IPR036426">
    <property type="entry name" value="Bulb-type_lectin_dom_sf"/>
</dbReference>
<evidence type="ECO:0000313" key="4">
    <source>
        <dbReference type="Proteomes" id="UP000054321"/>
    </source>
</evidence>
<reference evidence="3 4" key="1">
    <citation type="submission" date="2014-04" db="EMBL/GenBank/DDBJ databases">
        <authorList>
            <consortium name="DOE Joint Genome Institute"/>
            <person name="Kuo A."/>
            <person name="Martino E."/>
            <person name="Perotto S."/>
            <person name="Kohler A."/>
            <person name="Nagy L.G."/>
            <person name="Floudas D."/>
            <person name="Copeland A."/>
            <person name="Barry K.W."/>
            <person name="Cichocki N."/>
            <person name="Veneault-Fourrey C."/>
            <person name="LaButti K."/>
            <person name="Lindquist E.A."/>
            <person name="Lipzen A."/>
            <person name="Lundell T."/>
            <person name="Morin E."/>
            <person name="Murat C."/>
            <person name="Sun H."/>
            <person name="Tunlid A."/>
            <person name="Henrissat B."/>
            <person name="Grigoriev I.V."/>
            <person name="Hibbett D.S."/>
            <person name="Martin F."/>
            <person name="Nordberg H.P."/>
            <person name="Cantor M.N."/>
            <person name="Hua S.X."/>
        </authorList>
    </citation>
    <scope>NUCLEOTIDE SEQUENCE [LARGE SCALE GENOMIC DNA]</scope>
    <source>
        <strain evidence="3 4">Zn</strain>
    </source>
</reference>
<dbReference type="InterPro" id="IPR012334">
    <property type="entry name" value="Pectin_lyas_fold"/>
</dbReference>